<evidence type="ECO:0000256" key="4">
    <source>
        <dbReference type="ARBA" id="ARBA00008061"/>
    </source>
</evidence>
<dbReference type="CDD" id="cd11317">
    <property type="entry name" value="AmyAc_bac_euk_AmyA"/>
    <property type="match status" value="1"/>
</dbReference>
<dbReference type="GO" id="GO:0004556">
    <property type="term" value="F:alpha-amylase activity"/>
    <property type="evidence" value="ECO:0007669"/>
    <property type="project" value="UniProtKB-EC"/>
</dbReference>
<evidence type="ECO:0000256" key="7">
    <source>
        <dbReference type="ARBA" id="ARBA00022723"/>
    </source>
</evidence>
<keyword evidence="11" id="KW-0119">Carbohydrate metabolism</keyword>
<comment type="similarity">
    <text evidence="4 13">Belongs to the glycosyl hydrolase 13 family.</text>
</comment>
<evidence type="ECO:0000256" key="11">
    <source>
        <dbReference type="ARBA" id="ARBA00023277"/>
    </source>
</evidence>
<feature type="region of interest" description="Disordered" evidence="14">
    <location>
        <begin position="121"/>
        <end position="148"/>
    </location>
</feature>
<evidence type="ECO:0000256" key="3">
    <source>
        <dbReference type="ARBA" id="ARBA00001923"/>
    </source>
</evidence>
<dbReference type="PRINTS" id="PR00110">
    <property type="entry name" value="ALPHAAMYLASE"/>
</dbReference>
<evidence type="ECO:0000256" key="10">
    <source>
        <dbReference type="ARBA" id="ARBA00023214"/>
    </source>
</evidence>
<dbReference type="SUPFAM" id="SSF51445">
    <property type="entry name" value="(Trans)glycosidases"/>
    <property type="match status" value="1"/>
</dbReference>
<dbReference type="EMBL" id="OB660623">
    <property type="protein sequence ID" value="CAD7225648.1"/>
    <property type="molecule type" value="Genomic_DNA"/>
</dbReference>
<dbReference type="Pfam" id="PF02806">
    <property type="entry name" value="Alpha-amylase_C"/>
    <property type="match status" value="1"/>
</dbReference>
<dbReference type="SMART" id="SM00632">
    <property type="entry name" value="Aamy_C"/>
    <property type="match status" value="1"/>
</dbReference>
<keyword evidence="7" id="KW-0479">Metal-binding</keyword>
<evidence type="ECO:0000256" key="8">
    <source>
        <dbReference type="ARBA" id="ARBA00022801"/>
    </source>
</evidence>
<dbReference type="OrthoDB" id="550577at2759"/>
<evidence type="ECO:0000256" key="12">
    <source>
        <dbReference type="ARBA" id="ARBA00023295"/>
    </source>
</evidence>
<dbReference type="SMART" id="SM00642">
    <property type="entry name" value="Aamy"/>
    <property type="match status" value="1"/>
</dbReference>
<evidence type="ECO:0000313" key="15">
    <source>
        <dbReference type="EMBL" id="CAD7225648.1"/>
    </source>
</evidence>
<evidence type="ECO:0000256" key="6">
    <source>
        <dbReference type="ARBA" id="ARBA00012595"/>
    </source>
</evidence>
<evidence type="ECO:0000256" key="14">
    <source>
        <dbReference type="SAM" id="MobiDB-lite"/>
    </source>
</evidence>
<comment type="subunit">
    <text evidence="5">Monomer.</text>
</comment>
<keyword evidence="8" id="KW-0378">Hydrolase</keyword>
<dbReference type="InterPro" id="IPR006046">
    <property type="entry name" value="Alpha_amylase"/>
</dbReference>
<evidence type="ECO:0000256" key="2">
    <source>
        <dbReference type="ARBA" id="ARBA00001913"/>
    </source>
</evidence>
<comment type="cofactor">
    <cofactor evidence="3">
        <name>chloride</name>
        <dbReference type="ChEBI" id="CHEBI:17996"/>
    </cofactor>
</comment>
<gene>
    <name evidence="15" type="ORF">CTOB1V02_LOCUS3583</name>
</gene>
<dbReference type="Gene3D" id="2.60.40.1180">
    <property type="entry name" value="Golgi alpha-mannosidase II"/>
    <property type="match status" value="1"/>
</dbReference>
<keyword evidence="9" id="KW-0106">Calcium</keyword>
<protein>
    <recommendedName>
        <fullName evidence="6">alpha-amylase</fullName>
        <ecNumber evidence="6">3.2.1.1</ecNumber>
    </recommendedName>
</protein>
<dbReference type="EC" id="3.2.1.1" evidence="6"/>
<evidence type="ECO:0000256" key="1">
    <source>
        <dbReference type="ARBA" id="ARBA00000548"/>
    </source>
</evidence>
<dbReference type="PANTHER" id="PTHR43447">
    <property type="entry name" value="ALPHA-AMYLASE"/>
    <property type="match status" value="1"/>
</dbReference>
<reference evidence="15" key="1">
    <citation type="submission" date="2020-11" db="EMBL/GenBank/DDBJ databases">
        <authorList>
            <person name="Tran Van P."/>
        </authorList>
    </citation>
    <scope>NUCLEOTIDE SEQUENCE</scope>
</reference>
<accession>A0A7R8ZIG4</accession>
<comment type="cofactor">
    <cofactor evidence="2">
        <name>Ca(2+)</name>
        <dbReference type="ChEBI" id="CHEBI:29108"/>
    </cofactor>
</comment>
<dbReference type="InterPro" id="IPR031319">
    <property type="entry name" value="A-amylase_C"/>
</dbReference>
<dbReference type="InterPro" id="IPR006048">
    <property type="entry name" value="A-amylase/branching_C"/>
</dbReference>
<evidence type="ECO:0000256" key="13">
    <source>
        <dbReference type="RuleBase" id="RU003615"/>
    </source>
</evidence>
<keyword evidence="12" id="KW-0326">Glycosidase</keyword>
<dbReference type="GO" id="GO:0046872">
    <property type="term" value="F:metal ion binding"/>
    <property type="evidence" value="ECO:0007669"/>
    <property type="project" value="UniProtKB-KW"/>
</dbReference>
<dbReference type="AlphaFoldDB" id="A0A7R8ZIG4"/>
<evidence type="ECO:0000256" key="9">
    <source>
        <dbReference type="ARBA" id="ARBA00022837"/>
    </source>
</evidence>
<organism evidence="15">
    <name type="scientific">Cyprideis torosa</name>
    <dbReference type="NCBI Taxonomy" id="163714"/>
    <lineage>
        <taxon>Eukaryota</taxon>
        <taxon>Metazoa</taxon>
        <taxon>Ecdysozoa</taxon>
        <taxon>Arthropoda</taxon>
        <taxon>Crustacea</taxon>
        <taxon>Oligostraca</taxon>
        <taxon>Ostracoda</taxon>
        <taxon>Podocopa</taxon>
        <taxon>Podocopida</taxon>
        <taxon>Cytherocopina</taxon>
        <taxon>Cytheroidea</taxon>
        <taxon>Cytherideidae</taxon>
        <taxon>Cyprideis</taxon>
    </lineage>
</organism>
<dbReference type="InterPro" id="IPR017853">
    <property type="entry name" value="GH"/>
</dbReference>
<dbReference type="GO" id="GO:0005975">
    <property type="term" value="P:carbohydrate metabolic process"/>
    <property type="evidence" value="ECO:0007669"/>
    <property type="project" value="InterPro"/>
</dbReference>
<proteinExistence type="inferred from homology"/>
<feature type="compositionally biased region" description="Low complexity" evidence="14">
    <location>
        <begin position="132"/>
        <end position="143"/>
    </location>
</feature>
<evidence type="ECO:0000256" key="5">
    <source>
        <dbReference type="ARBA" id="ARBA00011245"/>
    </source>
</evidence>
<dbReference type="Gene3D" id="3.20.20.80">
    <property type="entry name" value="Glycosidases"/>
    <property type="match status" value="1"/>
</dbReference>
<comment type="catalytic activity">
    <reaction evidence="1">
        <text>Endohydrolysis of (1-&gt;4)-alpha-D-glucosidic linkages in polysaccharides containing three or more (1-&gt;4)-alpha-linked D-glucose units.</text>
        <dbReference type="EC" id="3.2.1.1"/>
    </reaction>
</comment>
<dbReference type="SUPFAM" id="SSF51011">
    <property type="entry name" value="Glycosyl hydrolase domain"/>
    <property type="match status" value="1"/>
</dbReference>
<sequence>MLSTTEATKHQSDFIILTEWDRLYCLLCSLHPLGVSGTPMWFLRGHQSSISSNGSGQTSPESVKNFSGLKDLPEFRSDCRFVAATGATPLAAHVQPPAHTPGATPGYGTISFRVMAATGVHPQGKPQRQPAHAHGTTHGYGTTSPPNENVVIVTETQNRPWFERWQPVSYKLETRSGTEEEFADMVRRCNAVNVRVYPDLVINHMTATYPVGTPGTGGSSFDSEALEYPGVPFTAEDFHGSNDCPTDSGNVESHDDPVEVRNCRLFGLLDLNQGKSHVRERILEYINRLIGYGIAGFLAGPAKYIWPEDLEAIFSGMDSLNPEFFPAGSRPFVFLEVVDLDGSEPITASDYTHIGRVTEFKYGQFLTQAWRKGLVLQDLENFGEEWGMQPGGDVVVFVDNHDNQRGYFTPTPLTFRDARMYKMANAFMLAWPYGFPRIMSSFYWEQDIQDGQDLNYWVGPPMDADGNILDVSCGNGWICEHRWREIANMVIFRNVVRDSPLENFVAGTAHQIAFARAGRGFVAINNDDFQDWTGSFETTLPQGVYCDVISGVKEDGGCTGKTVTVDAGGVASIDIPADEPVPMIAIHIGSEL</sequence>
<dbReference type="InterPro" id="IPR013780">
    <property type="entry name" value="Glyco_hydro_b"/>
</dbReference>
<keyword evidence="10" id="KW-0868">Chloride</keyword>
<name>A0A7R8ZIG4_9CRUS</name>
<dbReference type="InterPro" id="IPR006047">
    <property type="entry name" value="GH13_cat_dom"/>
</dbReference>